<dbReference type="EMBL" id="CP055902">
    <property type="protein sequence ID" value="QKX62576.1"/>
    <property type="molecule type" value="Genomic_DNA"/>
</dbReference>
<dbReference type="AlphaFoldDB" id="A0A7H8R8I2"/>
<protein>
    <submittedName>
        <fullName evidence="2">Uncharacterized protein</fullName>
    </submittedName>
</protein>
<evidence type="ECO:0000313" key="2">
    <source>
        <dbReference type="EMBL" id="QKX62576.1"/>
    </source>
</evidence>
<feature type="region of interest" description="Disordered" evidence="1">
    <location>
        <begin position="1"/>
        <end position="43"/>
    </location>
</feature>
<organism evidence="2 3">
    <name type="scientific">Talaromyces rugulosus</name>
    <name type="common">Penicillium rugulosum</name>
    <dbReference type="NCBI Taxonomy" id="121627"/>
    <lineage>
        <taxon>Eukaryota</taxon>
        <taxon>Fungi</taxon>
        <taxon>Dikarya</taxon>
        <taxon>Ascomycota</taxon>
        <taxon>Pezizomycotina</taxon>
        <taxon>Eurotiomycetes</taxon>
        <taxon>Eurotiomycetidae</taxon>
        <taxon>Eurotiales</taxon>
        <taxon>Trichocomaceae</taxon>
        <taxon>Talaromyces</taxon>
        <taxon>Talaromyces sect. Islandici</taxon>
    </lineage>
</organism>
<feature type="compositionally biased region" description="Polar residues" evidence="1">
    <location>
        <begin position="31"/>
        <end position="43"/>
    </location>
</feature>
<keyword evidence="3" id="KW-1185">Reference proteome</keyword>
<dbReference type="RefSeq" id="XP_035348750.1">
    <property type="nucleotide sequence ID" value="XM_035492857.1"/>
</dbReference>
<evidence type="ECO:0000256" key="1">
    <source>
        <dbReference type="SAM" id="MobiDB-lite"/>
    </source>
</evidence>
<dbReference type="KEGG" id="trg:TRUGW13939_09737"/>
<sequence>MPNGFPNFRSVPEVYHKPKKPTTVAKPSPKQVDSSSASFTSDAETLRDIPMKKSVFRATLDTIHDIMNYPAHRNTR</sequence>
<proteinExistence type="predicted"/>
<gene>
    <name evidence="2" type="ORF">TRUGW13939_09737</name>
</gene>
<evidence type="ECO:0000313" key="3">
    <source>
        <dbReference type="Proteomes" id="UP000509510"/>
    </source>
</evidence>
<dbReference type="OrthoDB" id="4226903at2759"/>
<accession>A0A7H8R8I2</accession>
<name>A0A7H8R8I2_TALRU</name>
<dbReference type="GeneID" id="55997220"/>
<reference evidence="3" key="1">
    <citation type="submission" date="2020-06" db="EMBL/GenBank/DDBJ databases">
        <title>A chromosome-scale genome assembly of Talaromyces rugulosus W13939.</title>
        <authorList>
            <person name="Wang B."/>
            <person name="Guo L."/>
            <person name="Ye K."/>
            <person name="Wang L."/>
        </authorList>
    </citation>
    <scope>NUCLEOTIDE SEQUENCE [LARGE SCALE GENOMIC DNA]</scope>
    <source>
        <strain evidence="3">W13939</strain>
    </source>
</reference>
<dbReference type="Proteomes" id="UP000509510">
    <property type="component" value="Chromosome V"/>
</dbReference>